<dbReference type="InterPro" id="IPR001789">
    <property type="entry name" value="Sig_transdc_resp-reg_receiver"/>
</dbReference>
<organism evidence="5 6">
    <name type="scientific">Haloplanus salinus</name>
    <dbReference type="NCBI Taxonomy" id="1126245"/>
    <lineage>
        <taxon>Archaea</taxon>
        <taxon>Methanobacteriati</taxon>
        <taxon>Methanobacteriota</taxon>
        <taxon>Stenosarchaea group</taxon>
        <taxon>Halobacteria</taxon>
        <taxon>Halobacteriales</taxon>
        <taxon>Haloferacaceae</taxon>
        <taxon>Haloplanus</taxon>
    </lineage>
</organism>
<evidence type="ECO:0000313" key="6">
    <source>
        <dbReference type="Proteomes" id="UP000252189"/>
    </source>
</evidence>
<dbReference type="SMART" id="SM00065">
    <property type="entry name" value="GAF"/>
    <property type="match status" value="1"/>
</dbReference>
<dbReference type="Proteomes" id="UP000252189">
    <property type="component" value="Unassembled WGS sequence"/>
</dbReference>
<dbReference type="PROSITE" id="PS50110">
    <property type="entry name" value="RESPONSE_REGULATORY"/>
    <property type="match status" value="1"/>
</dbReference>
<evidence type="ECO:0000259" key="4">
    <source>
        <dbReference type="PROSITE" id="PS50110"/>
    </source>
</evidence>
<evidence type="ECO:0000256" key="1">
    <source>
        <dbReference type="ARBA" id="ARBA00022679"/>
    </source>
</evidence>
<dbReference type="SUPFAM" id="SSF52172">
    <property type="entry name" value="CheY-like"/>
    <property type="match status" value="1"/>
</dbReference>
<dbReference type="SUPFAM" id="SSF55781">
    <property type="entry name" value="GAF domain-like"/>
    <property type="match status" value="1"/>
</dbReference>
<dbReference type="GO" id="GO:0000160">
    <property type="term" value="P:phosphorelay signal transduction system"/>
    <property type="evidence" value="ECO:0007669"/>
    <property type="project" value="InterPro"/>
</dbReference>
<protein>
    <submittedName>
        <fullName evidence="5">GAF domain-containing protein</fullName>
    </submittedName>
</protein>
<accession>A0A368N5U7</accession>
<sequence>MNVLCVDPSADERLETSAALDAAGFDTTACGSLDAARDVLATGAVAGVITEYDLPDGTGLELVERARERHPDVTGVLFTDAGFEEVDSDSFSGTVVEYVDKGAPGARDELVDLLSFGIDNRNQTSYPLPDDEDRRLNAVEAYVDDADALHDSLDRLTRIARALFDVDAATVGFIEAHHERFLACRGTDVDRLDREETICTHTILDEGPTVITDTREDPRFSSSEAIEAAGIRFYAGAPIRTPDGDAIGVFCLFGDEPRSFPERDRTLLSLLADEVMTGLDLRRRLREATEGADDE</sequence>
<evidence type="ECO:0000256" key="3">
    <source>
        <dbReference type="PROSITE-ProRule" id="PRU00169"/>
    </source>
</evidence>
<dbReference type="CDD" id="cd00156">
    <property type="entry name" value="REC"/>
    <property type="match status" value="1"/>
</dbReference>
<dbReference type="EMBL" id="QPHM01000001">
    <property type="protein sequence ID" value="RCU45967.1"/>
    <property type="molecule type" value="Genomic_DNA"/>
</dbReference>
<dbReference type="GO" id="GO:0016301">
    <property type="term" value="F:kinase activity"/>
    <property type="evidence" value="ECO:0007669"/>
    <property type="project" value="UniProtKB-KW"/>
</dbReference>
<keyword evidence="1" id="KW-0808">Transferase</keyword>
<dbReference type="InterPro" id="IPR029016">
    <property type="entry name" value="GAF-like_dom_sf"/>
</dbReference>
<keyword evidence="6" id="KW-1185">Reference proteome</keyword>
<comment type="caution">
    <text evidence="3">Lacks conserved residue(s) required for the propagation of feature annotation.</text>
</comment>
<keyword evidence="2" id="KW-0418">Kinase</keyword>
<gene>
    <name evidence="5" type="ORF">DU504_00790</name>
</gene>
<dbReference type="OrthoDB" id="330337at2157"/>
<feature type="domain" description="Response regulatory" evidence="4">
    <location>
        <begin position="2"/>
        <end position="116"/>
    </location>
</feature>
<dbReference type="RefSeq" id="WP_114447521.1">
    <property type="nucleotide sequence ID" value="NZ_QPHM01000001.1"/>
</dbReference>
<dbReference type="AlphaFoldDB" id="A0A368N5U7"/>
<comment type="caution">
    <text evidence="5">The sequence shown here is derived from an EMBL/GenBank/DDBJ whole genome shotgun (WGS) entry which is preliminary data.</text>
</comment>
<dbReference type="Gene3D" id="3.30.450.40">
    <property type="match status" value="1"/>
</dbReference>
<evidence type="ECO:0000256" key="2">
    <source>
        <dbReference type="ARBA" id="ARBA00022777"/>
    </source>
</evidence>
<dbReference type="PANTHER" id="PTHR43102">
    <property type="entry name" value="SLR1143 PROTEIN"/>
    <property type="match status" value="1"/>
</dbReference>
<dbReference type="PANTHER" id="PTHR43102:SF2">
    <property type="entry name" value="GAF DOMAIN-CONTAINING PROTEIN"/>
    <property type="match status" value="1"/>
</dbReference>
<dbReference type="InterPro" id="IPR011006">
    <property type="entry name" value="CheY-like_superfamily"/>
</dbReference>
<dbReference type="Pfam" id="PF01590">
    <property type="entry name" value="GAF"/>
    <property type="match status" value="1"/>
</dbReference>
<reference evidence="5 6" key="1">
    <citation type="submission" date="2018-07" db="EMBL/GenBank/DDBJ databases">
        <title>Genome sequences of Haloplanus salinus JCM 18368T.</title>
        <authorList>
            <person name="Kim Y.B."/>
            <person name="Roh S.W."/>
        </authorList>
    </citation>
    <scope>NUCLEOTIDE SEQUENCE [LARGE SCALE GENOMIC DNA]</scope>
    <source>
        <strain evidence="5 6">JCM 18368</strain>
    </source>
</reference>
<proteinExistence type="predicted"/>
<evidence type="ECO:0000313" key="5">
    <source>
        <dbReference type="EMBL" id="RCU45967.1"/>
    </source>
</evidence>
<dbReference type="Gene3D" id="3.40.50.2300">
    <property type="match status" value="1"/>
</dbReference>
<name>A0A368N5U7_9EURY</name>
<dbReference type="InterPro" id="IPR003018">
    <property type="entry name" value="GAF"/>
</dbReference>